<accession>A0ABT7BZB9</accession>
<dbReference type="Proteomes" id="UP001232992">
    <property type="component" value="Unassembled WGS sequence"/>
</dbReference>
<evidence type="ECO:0000313" key="1">
    <source>
        <dbReference type="EMBL" id="MDJ1184543.1"/>
    </source>
</evidence>
<comment type="caution">
    <text evidence="1">The sequence shown here is derived from an EMBL/GenBank/DDBJ whole genome shotgun (WGS) entry which is preliminary data.</text>
</comment>
<reference evidence="1 2" key="1">
    <citation type="submission" date="2023-01" db="EMBL/GenBank/DDBJ databases">
        <title>Novel diversity within Roseofilum (Cyanobacteria; Desertifilaceae) from marine benthic mats with descriptions of four novel species.</title>
        <authorList>
            <person name="Wang Y."/>
            <person name="Berthold D.E."/>
            <person name="Hu J."/>
            <person name="Lefler F.W."/>
            <person name="Laughinghouse H.D. IV."/>
        </authorList>
    </citation>
    <scope>NUCLEOTIDE SEQUENCE [LARGE SCALE GENOMIC DNA]</scope>
    <source>
        <strain evidence="1 2">BLCC-M143</strain>
    </source>
</reference>
<gene>
    <name evidence="1" type="ORF">PMH09_15255</name>
</gene>
<dbReference type="RefSeq" id="WP_283759198.1">
    <property type="nucleotide sequence ID" value="NZ_JAQOSQ010000016.1"/>
</dbReference>
<keyword evidence="2" id="KW-1185">Reference proteome</keyword>
<protein>
    <submittedName>
        <fullName evidence="1">Uncharacterized protein</fullName>
    </submittedName>
</protein>
<organism evidence="1 2">
    <name type="scientific">Roseofilum casamattae BLCC-M143</name>
    <dbReference type="NCBI Taxonomy" id="3022442"/>
    <lineage>
        <taxon>Bacteria</taxon>
        <taxon>Bacillati</taxon>
        <taxon>Cyanobacteriota</taxon>
        <taxon>Cyanophyceae</taxon>
        <taxon>Desertifilales</taxon>
        <taxon>Desertifilaceae</taxon>
        <taxon>Roseofilum</taxon>
        <taxon>Roseofilum casamattae</taxon>
    </lineage>
</organism>
<evidence type="ECO:0000313" key="2">
    <source>
        <dbReference type="Proteomes" id="UP001232992"/>
    </source>
</evidence>
<sequence length="53" mass="5930">MPNLQQNYAGDRMSNRPYFGSTLLLGNHPGDFEGVSNFLWIAIGLCDRDIKSV</sequence>
<name>A0ABT7BZB9_9CYAN</name>
<dbReference type="EMBL" id="JAQOSQ010000016">
    <property type="protein sequence ID" value="MDJ1184543.1"/>
    <property type="molecule type" value="Genomic_DNA"/>
</dbReference>
<proteinExistence type="predicted"/>